<accession>A0ABY7BIV6</accession>
<dbReference type="InterPro" id="IPR029149">
    <property type="entry name" value="Creatin/AminoP/Spt16_N"/>
</dbReference>
<keyword evidence="2" id="KW-0645">Protease</keyword>
<gene>
    <name evidence="2" type="ORF">OTJ99_000282</name>
</gene>
<keyword evidence="2" id="KW-0378">Hydrolase</keyword>
<dbReference type="Gene3D" id="3.40.350.10">
    <property type="entry name" value="Creatinase/prolidase N-terminal domain"/>
    <property type="match status" value="1"/>
</dbReference>
<protein>
    <submittedName>
        <fullName evidence="2">Aminopeptidase P family N-terminal domain-containing protein</fullName>
    </submittedName>
</protein>
<keyword evidence="3" id="KW-1185">Reference proteome</keyword>
<dbReference type="Proteomes" id="UP001164745">
    <property type="component" value="Chromosome"/>
</dbReference>
<dbReference type="RefSeq" id="WP_235374835.1">
    <property type="nucleotide sequence ID" value="NZ_CP113864.1"/>
</dbReference>
<dbReference type="Pfam" id="PF01321">
    <property type="entry name" value="Creatinase_N"/>
    <property type="match status" value="1"/>
</dbReference>
<evidence type="ECO:0000313" key="2">
    <source>
        <dbReference type="EMBL" id="WAM31817.1"/>
    </source>
</evidence>
<dbReference type="GO" id="GO:0004177">
    <property type="term" value="F:aminopeptidase activity"/>
    <property type="evidence" value="ECO:0007669"/>
    <property type="project" value="UniProtKB-KW"/>
</dbReference>
<dbReference type="InterPro" id="IPR000587">
    <property type="entry name" value="Creatinase_N"/>
</dbReference>
<evidence type="ECO:0000313" key="3">
    <source>
        <dbReference type="Proteomes" id="UP001164745"/>
    </source>
</evidence>
<reference evidence="2" key="1">
    <citation type="submission" date="2022-12" db="EMBL/GenBank/DDBJ databases">
        <authorList>
            <person name="Bing R.G."/>
            <person name="Willard D.J."/>
            <person name="Manesh M.J.H."/>
            <person name="Laemthong T."/>
            <person name="Crosby J.R."/>
            <person name="Kelly R.M."/>
        </authorList>
    </citation>
    <scope>NUCLEOTIDE SEQUENCE</scope>
    <source>
        <strain evidence="2">DSM 8991</strain>
    </source>
</reference>
<dbReference type="EMBL" id="CP113864">
    <property type="protein sequence ID" value="WAM31817.1"/>
    <property type="molecule type" value="Genomic_DNA"/>
</dbReference>
<feature type="domain" description="Creatinase N-terminal" evidence="1">
    <location>
        <begin position="8"/>
        <end position="89"/>
    </location>
</feature>
<organism evidence="2 3">
    <name type="scientific">Caldicellulosiruptor naganoensis</name>
    <dbReference type="NCBI Taxonomy" id="29324"/>
    <lineage>
        <taxon>Bacteria</taxon>
        <taxon>Bacillati</taxon>
        <taxon>Bacillota</taxon>
        <taxon>Bacillota incertae sedis</taxon>
        <taxon>Caldicellulosiruptorales</taxon>
        <taxon>Caldicellulosiruptoraceae</taxon>
        <taxon>Caldicellulosiruptor</taxon>
    </lineage>
</organism>
<name>A0ABY7BIV6_9FIRM</name>
<keyword evidence="2" id="KW-0031">Aminopeptidase</keyword>
<evidence type="ECO:0000259" key="1">
    <source>
        <dbReference type="Pfam" id="PF01321"/>
    </source>
</evidence>
<proteinExistence type="predicted"/>
<dbReference type="SUPFAM" id="SSF53092">
    <property type="entry name" value="Creatinase/prolidase N-terminal domain"/>
    <property type="match status" value="1"/>
</dbReference>
<sequence>MAPRYAHRFTKIQALMAEKNLDLLVVVNRENLIYFTGLTQIECLAVLIPREGEPCAVTFWLDAEYVQREAGLTTYGYIFPKESLGSKLVERIKAYGFGAPRI</sequence>